<dbReference type="GO" id="GO:0050097">
    <property type="term" value="F:methylaspartate mutase activity"/>
    <property type="evidence" value="ECO:0007669"/>
    <property type="project" value="InterPro"/>
</dbReference>
<dbReference type="PROSITE" id="PS51332">
    <property type="entry name" value="B12_BINDING"/>
    <property type="match status" value="1"/>
</dbReference>
<dbReference type="SUPFAM" id="SSF52242">
    <property type="entry name" value="Cobalamin (vitamin B12)-binding domain"/>
    <property type="match status" value="1"/>
</dbReference>
<dbReference type="InterPro" id="IPR016176">
    <property type="entry name" value="Cbl-dep_enz_cat"/>
</dbReference>
<keyword evidence="3" id="KW-0413">Isomerase</keyword>
<comment type="cofactor">
    <cofactor evidence="1">
        <name>adenosylcob(III)alamin</name>
        <dbReference type="ChEBI" id="CHEBI:18408"/>
    </cofactor>
</comment>
<evidence type="ECO:0000256" key="4">
    <source>
        <dbReference type="ARBA" id="ARBA00023285"/>
    </source>
</evidence>
<dbReference type="Proteomes" id="UP000287224">
    <property type="component" value="Unassembled WGS sequence"/>
</dbReference>
<keyword evidence="4" id="KW-0170">Cobalt</keyword>
<gene>
    <name evidence="6" type="ORF">KDAU_47150</name>
</gene>
<dbReference type="EMBL" id="BIFQ01000001">
    <property type="protein sequence ID" value="GCE07386.1"/>
    <property type="molecule type" value="Genomic_DNA"/>
</dbReference>
<protein>
    <recommendedName>
        <fullName evidence="5">B12-binding domain-containing protein</fullName>
    </recommendedName>
</protein>
<dbReference type="InterPro" id="IPR006396">
    <property type="entry name" value="Glu_mut_E"/>
</dbReference>
<accession>A0A401ZKK9</accession>
<dbReference type="InterPro" id="IPR006158">
    <property type="entry name" value="Cobalamin-bd"/>
</dbReference>
<dbReference type="SUPFAM" id="SSF51703">
    <property type="entry name" value="Cobalamin (vitamin B12)-dependent enzymes"/>
    <property type="match status" value="1"/>
</dbReference>
<dbReference type="Gene3D" id="3.20.20.240">
    <property type="entry name" value="Methylmalonyl-CoA mutase"/>
    <property type="match status" value="1"/>
</dbReference>
<dbReference type="GO" id="GO:0031419">
    <property type="term" value="F:cobalamin binding"/>
    <property type="evidence" value="ECO:0007669"/>
    <property type="project" value="UniProtKB-KW"/>
</dbReference>
<name>A0A401ZKK9_9CHLR</name>
<feature type="domain" description="B12-binding" evidence="5">
    <location>
        <begin position="4"/>
        <end position="141"/>
    </location>
</feature>
<dbReference type="InterPro" id="IPR014714">
    <property type="entry name" value="Glu_mut_E_C_dom_sf"/>
</dbReference>
<sequence length="658" mass="73895">MREQHSILLAGIGGDSHSVGLTILRQSLSLNGFNVVYRGIQSQLEDLFSLAGLFNVVMLSNMDGHAAYYLQRFPELKRRYPCEGTRWYLGGNLHIGDSSDNERLKYRFSEMGFDRVFVRFVEIEHVLATLEADLAGHEPRSTACLEQDAGLHYFGSQLLNVSDEKLEPTDWQRARRAVLERWKNGQQARDLAANAEFLARQPSFADAQARIQARRLSPLMQPRCGVARVERQIELFSAFKRAGVQVLSYQVDSLTRNEAYGKIEESLRYLARHREEDGSLNGFPVVNHGVPVLRQVSARLKVPLQTRHSTRDPRLLAEISYAGGVTSFEGGCICYNIPYYKDYPLQESIRNWQYVDYLTGLYYSEFGIKLDREFFGVLTGTLIPPCLAILTNVLESLLAAAQGVKCLSLGYAEQGNRAQDIAAVRVLGRVARQVLDHAGHSDVQVNTVFSQYMAAFPQDVQRAQELIYQSAITATLARATRIIIKTPVEAYKIPALTDNLLGIGLVAQGISSAVSVAIDEERVRQEEELITREFQALFESVMFCGHGSLTKGIVEAFHRGYIDIPFAPSLYNKGKVMTARDATGAIRFLSCGELALDKEIQDFHREKMRERRAAEGVLDERQGYLLVERDVLRITRNQFASWPLDGAPMEASGLLVDR</sequence>
<dbReference type="NCBIfam" id="TIGR01503">
    <property type="entry name" value="MthylAspMut_E"/>
    <property type="match status" value="1"/>
</dbReference>
<proteinExistence type="predicted"/>
<dbReference type="RefSeq" id="WP_126598603.1">
    <property type="nucleotide sequence ID" value="NZ_BIFQ01000001.1"/>
</dbReference>
<dbReference type="InterPro" id="IPR036724">
    <property type="entry name" value="Cobalamin-bd_sf"/>
</dbReference>
<dbReference type="OrthoDB" id="9763360at2"/>
<keyword evidence="2" id="KW-0846">Cobalamin</keyword>
<dbReference type="Gene3D" id="3.90.970.10">
    <property type="match status" value="1"/>
</dbReference>
<evidence type="ECO:0000313" key="6">
    <source>
        <dbReference type="EMBL" id="GCE07386.1"/>
    </source>
</evidence>
<comment type="caution">
    <text evidence="6">The sequence shown here is derived from an EMBL/GenBank/DDBJ whole genome shotgun (WGS) entry which is preliminary data.</text>
</comment>
<organism evidence="6 7">
    <name type="scientific">Dictyobacter aurantiacus</name>
    <dbReference type="NCBI Taxonomy" id="1936993"/>
    <lineage>
        <taxon>Bacteria</taxon>
        <taxon>Bacillati</taxon>
        <taxon>Chloroflexota</taxon>
        <taxon>Ktedonobacteria</taxon>
        <taxon>Ktedonobacterales</taxon>
        <taxon>Dictyobacteraceae</taxon>
        <taxon>Dictyobacter</taxon>
    </lineage>
</organism>
<dbReference type="Pfam" id="PF06368">
    <property type="entry name" value="Met_asp_mut_E"/>
    <property type="match status" value="1"/>
</dbReference>
<dbReference type="AlphaFoldDB" id="A0A401ZKK9"/>
<evidence type="ECO:0000256" key="1">
    <source>
        <dbReference type="ARBA" id="ARBA00001922"/>
    </source>
</evidence>
<evidence type="ECO:0000313" key="7">
    <source>
        <dbReference type="Proteomes" id="UP000287224"/>
    </source>
</evidence>
<evidence type="ECO:0000256" key="2">
    <source>
        <dbReference type="ARBA" id="ARBA00022628"/>
    </source>
</evidence>
<keyword evidence="7" id="KW-1185">Reference proteome</keyword>
<reference evidence="7" key="1">
    <citation type="submission" date="2018-12" db="EMBL/GenBank/DDBJ databases">
        <title>Tengunoibacter tsumagoiensis gen. nov., sp. nov., Dictyobacter kobayashii sp. nov., D. alpinus sp. nov., and D. joshuensis sp. nov. and description of Dictyobacteraceae fam. nov. within the order Ktedonobacterales isolated from Tengu-no-mugimeshi.</title>
        <authorList>
            <person name="Wang C.M."/>
            <person name="Zheng Y."/>
            <person name="Sakai Y."/>
            <person name="Toyoda A."/>
            <person name="Minakuchi Y."/>
            <person name="Abe K."/>
            <person name="Yokota A."/>
            <person name="Yabe S."/>
        </authorList>
    </citation>
    <scope>NUCLEOTIDE SEQUENCE [LARGE SCALE GENOMIC DNA]</scope>
    <source>
        <strain evidence="7">S-27</strain>
    </source>
</reference>
<dbReference type="GO" id="GO:0046872">
    <property type="term" value="F:metal ion binding"/>
    <property type="evidence" value="ECO:0007669"/>
    <property type="project" value="InterPro"/>
</dbReference>
<dbReference type="Gene3D" id="3.40.50.280">
    <property type="entry name" value="Cobalamin-binding domain"/>
    <property type="match status" value="1"/>
</dbReference>
<evidence type="ECO:0000256" key="3">
    <source>
        <dbReference type="ARBA" id="ARBA00023235"/>
    </source>
</evidence>
<dbReference type="GO" id="GO:0019670">
    <property type="term" value="P:anaerobic L-glutamate catabolic process"/>
    <property type="evidence" value="ECO:0007669"/>
    <property type="project" value="InterPro"/>
</dbReference>
<evidence type="ECO:0000259" key="5">
    <source>
        <dbReference type="PROSITE" id="PS51332"/>
    </source>
</evidence>